<dbReference type="PANTHER" id="PTHR39600:SF1">
    <property type="entry name" value="PEPTIDASE INHIBITOR I78 FAMILY PROTEIN"/>
    <property type="match status" value="1"/>
</dbReference>
<dbReference type="Proteomes" id="UP000245910">
    <property type="component" value="Chromosome II"/>
</dbReference>
<protein>
    <submittedName>
        <fullName evidence="1">Uncharacterized protein</fullName>
    </submittedName>
</protein>
<dbReference type="Gene3D" id="3.30.10.10">
    <property type="entry name" value="Trypsin Inhibitor V, subunit A"/>
    <property type="match status" value="1"/>
</dbReference>
<keyword evidence="2" id="KW-1185">Reference proteome</keyword>
<reference evidence="2" key="1">
    <citation type="submission" date="2014-10" db="EMBL/GenBank/DDBJ databases">
        <authorList>
            <person name="King R."/>
        </authorList>
    </citation>
    <scope>NUCLEOTIDE SEQUENCE [LARGE SCALE GENOMIC DNA]</scope>
    <source>
        <strain evidence="2">A3/5</strain>
    </source>
</reference>
<dbReference type="EMBL" id="LN649230">
    <property type="protein sequence ID" value="CEI62682.1"/>
    <property type="molecule type" value="Genomic_DNA"/>
</dbReference>
<evidence type="ECO:0000313" key="1">
    <source>
        <dbReference type="EMBL" id="CEI62682.1"/>
    </source>
</evidence>
<dbReference type="InterPro" id="IPR021719">
    <property type="entry name" value="Prot_inh_I78"/>
</dbReference>
<sequence>MYHPSSLYSANTLNLFHSTSNHHVKEHKNRPSCLSSFPVSTQLLATRPKSGRTSSSARSFPMMMLPPRRVFAKRDLPQETRIIEPGMMVTKDFKEDRLNVHLKDDGTVSHVVKG</sequence>
<dbReference type="AlphaFoldDB" id="A0A2L2SXM5"/>
<evidence type="ECO:0000313" key="2">
    <source>
        <dbReference type="Proteomes" id="UP000245910"/>
    </source>
</evidence>
<dbReference type="PANTHER" id="PTHR39600">
    <property type="entry name" value="PEPTIDASE INHIBITOR I78 FAMILY PROTEIN"/>
    <property type="match status" value="1"/>
</dbReference>
<dbReference type="Pfam" id="PF11720">
    <property type="entry name" value="Inhibitor_I78"/>
    <property type="match status" value="1"/>
</dbReference>
<accession>A0A2L2SXM5</accession>
<dbReference type="STRING" id="56646.A0A2L2SXM5"/>
<organism evidence="1 2">
    <name type="scientific">Fusarium venenatum</name>
    <dbReference type="NCBI Taxonomy" id="56646"/>
    <lineage>
        <taxon>Eukaryota</taxon>
        <taxon>Fungi</taxon>
        <taxon>Dikarya</taxon>
        <taxon>Ascomycota</taxon>
        <taxon>Pezizomycotina</taxon>
        <taxon>Sordariomycetes</taxon>
        <taxon>Hypocreomycetidae</taxon>
        <taxon>Hypocreales</taxon>
        <taxon>Nectriaceae</taxon>
        <taxon>Fusarium</taxon>
    </lineage>
</organism>
<name>A0A2L2SXM5_9HYPO</name>
<proteinExistence type="predicted"/>